<evidence type="ECO:0000256" key="1">
    <source>
        <dbReference type="ARBA" id="ARBA00008007"/>
    </source>
</evidence>
<dbReference type="RefSeq" id="WP_186835132.1">
    <property type="nucleotide sequence ID" value="NZ_JACOOQ010000011.1"/>
</dbReference>
<comment type="caution">
    <text evidence="2">The sequence shown here is derived from an EMBL/GenBank/DDBJ whole genome shotgun (WGS) entry which is preliminary data.</text>
</comment>
<dbReference type="InterPro" id="IPR000836">
    <property type="entry name" value="PRTase_dom"/>
</dbReference>
<dbReference type="Gene3D" id="3.40.50.2020">
    <property type="match status" value="1"/>
</dbReference>
<protein>
    <submittedName>
        <fullName evidence="2">ComF family protein</fullName>
    </submittedName>
</protein>
<keyword evidence="3" id="KW-1185">Reference proteome</keyword>
<accession>A0A8I0ADC0</accession>
<sequence length="215" mass="24660">MGKEFIKIINIVIEALLDIIYPYDNKCIICGIEGFRGICSRCKSDIKRVQEQEEIIAYGYYGGVLKKLILNLKYHKSFIAGEVLADFLCQIIREKHLSIDYICYVPISKKSLKKRGFNQCRVLAKNMSIALDIPIIDCLVKVKETKEQKLLGKEERAKNILNAFTIKNKEKLFKKNILLIDDVYTTGATINECKKSIEKCNINKIYLLTIAKSNI</sequence>
<proteinExistence type="inferred from homology"/>
<dbReference type="EMBL" id="JACOOQ010000011">
    <property type="protein sequence ID" value="MBC5640324.1"/>
    <property type="molecule type" value="Genomic_DNA"/>
</dbReference>
<dbReference type="SUPFAM" id="SSF53271">
    <property type="entry name" value="PRTase-like"/>
    <property type="match status" value="1"/>
</dbReference>
<dbReference type="PANTHER" id="PTHR47505">
    <property type="entry name" value="DNA UTILIZATION PROTEIN YHGH"/>
    <property type="match status" value="1"/>
</dbReference>
<comment type="similarity">
    <text evidence="1">Belongs to the ComF/GntX family.</text>
</comment>
<evidence type="ECO:0000313" key="3">
    <source>
        <dbReference type="Proteomes" id="UP000662088"/>
    </source>
</evidence>
<dbReference type="InterPro" id="IPR029057">
    <property type="entry name" value="PRTase-like"/>
</dbReference>
<reference evidence="2" key="1">
    <citation type="submission" date="2020-08" db="EMBL/GenBank/DDBJ databases">
        <title>Genome public.</title>
        <authorList>
            <person name="Liu C."/>
            <person name="Sun Q."/>
        </authorList>
    </citation>
    <scope>NUCLEOTIDE SEQUENCE</scope>
    <source>
        <strain evidence="2">NSJ-42</strain>
    </source>
</reference>
<organism evidence="2 3">
    <name type="scientific">Clostridium lentum</name>
    <dbReference type="NCBI Taxonomy" id="2763037"/>
    <lineage>
        <taxon>Bacteria</taxon>
        <taxon>Bacillati</taxon>
        <taxon>Bacillota</taxon>
        <taxon>Clostridia</taxon>
        <taxon>Eubacteriales</taxon>
        <taxon>Clostridiaceae</taxon>
        <taxon>Clostridium</taxon>
    </lineage>
</organism>
<evidence type="ECO:0000313" key="2">
    <source>
        <dbReference type="EMBL" id="MBC5640324.1"/>
    </source>
</evidence>
<dbReference type="CDD" id="cd06223">
    <property type="entry name" value="PRTases_typeI"/>
    <property type="match status" value="1"/>
</dbReference>
<dbReference type="Proteomes" id="UP000662088">
    <property type="component" value="Unassembled WGS sequence"/>
</dbReference>
<dbReference type="InterPro" id="IPR051910">
    <property type="entry name" value="ComF/GntX_DNA_util-trans"/>
</dbReference>
<dbReference type="AlphaFoldDB" id="A0A8I0ADC0"/>
<gene>
    <name evidence="2" type="ORF">H8R92_07770</name>
</gene>
<dbReference type="PANTHER" id="PTHR47505:SF1">
    <property type="entry name" value="DNA UTILIZATION PROTEIN YHGH"/>
    <property type="match status" value="1"/>
</dbReference>
<name>A0A8I0ADC0_9CLOT</name>